<protein>
    <submittedName>
        <fullName evidence="3">Glycosyltransferase</fullName>
        <ecNumber evidence="3">2.4.-.-</ecNumber>
    </submittedName>
</protein>
<name>A0ABW1DLQ3_9DEIO</name>
<dbReference type="Gene3D" id="3.40.50.2000">
    <property type="entry name" value="Glycogen Phosphorylase B"/>
    <property type="match status" value="2"/>
</dbReference>
<keyword evidence="3" id="KW-0328">Glycosyltransferase</keyword>
<dbReference type="Pfam" id="PF13579">
    <property type="entry name" value="Glyco_trans_4_4"/>
    <property type="match status" value="1"/>
</dbReference>
<evidence type="ECO:0000313" key="4">
    <source>
        <dbReference type="Proteomes" id="UP001595979"/>
    </source>
</evidence>
<comment type="caution">
    <text evidence="3">The sequence shown here is derived from an EMBL/GenBank/DDBJ whole genome shotgun (WGS) entry which is preliminary data.</text>
</comment>
<feature type="domain" description="Glycosyltransferase subfamily 4-like N-terminal" evidence="2">
    <location>
        <begin position="40"/>
        <end position="200"/>
    </location>
</feature>
<dbReference type="InterPro" id="IPR001296">
    <property type="entry name" value="Glyco_trans_1"/>
</dbReference>
<dbReference type="InterPro" id="IPR050194">
    <property type="entry name" value="Glycosyltransferase_grp1"/>
</dbReference>
<dbReference type="EC" id="2.4.-.-" evidence="3"/>
<feature type="domain" description="Glycosyl transferase family 1" evidence="1">
    <location>
        <begin position="211"/>
        <end position="362"/>
    </location>
</feature>
<dbReference type="Proteomes" id="UP001595979">
    <property type="component" value="Unassembled WGS sequence"/>
</dbReference>
<sequence length="402" mass="43374">MNVLVVHNFYLQAGGEDEVFRAETRELGRLGPAGVRVSTYTARNAPVGGRDVGAALRTVWNPAAAREIGQLVRERSIDVVHFHNTFQTISPAAYRAARSAGAAVVQTLHNYRLLCPASTLFRDGRPCEDCVGRLPWPAVRHACYRDSRAASGVVAAMLGTHRALGTYSRHVDLYVALTEQARDVYVRGGLPADRLVVKPNFLTDDPEVGKGGGDYALYVGRLTPEKGITTLLEAWRTLGPELPLRIAGDGPLAPEVGAAAREQPGVTFLGQQPQSEVRRLMRSARLLVFPSQWAEPFGMTLIEAFASGLPVVAARVGSAAALVAHGVTGRHFRPGDAADLAAQVRWLLAHPADLAGMRAQARLAYEAHYAAPANVRALLALYEEARRRRAQPAQVALPGLRV</sequence>
<accession>A0ABW1DLQ3</accession>
<keyword evidence="3" id="KW-0808">Transferase</keyword>
<dbReference type="EMBL" id="JBHSOH010000028">
    <property type="protein sequence ID" value="MFC5849556.1"/>
    <property type="molecule type" value="Genomic_DNA"/>
</dbReference>
<dbReference type="Pfam" id="PF00534">
    <property type="entry name" value="Glycos_transf_1"/>
    <property type="match status" value="1"/>
</dbReference>
<evidence type="ECO:0000259" key="1">
    <source>
        <dbReference type="Pfam" id="PF00534"/>
    </source>
</evidence>
<evidence type="ECO:0000313" key="3">
    <source>
        <dbReference type="EMBL" id="MFC5849556.1"/>
    </source>
</evidence>
<dbReference type="SUPFAM" id="SSF53756">
    <property type="entry name" value="UDP-Glycosyltransferase/glycogen phosphorylase"/>
    <property type="match status" value="1"/>
</dbReference>
<keyword evidence="4" id="KW-1185">Reference proteome</keyword>
<dbReference type="RefSeq" id="WP_380050800.1">
    <property type="nucleotide sequence ID" value="NZ_JBHSOH010000028.1"/>
</dbReference>
<dbReference type="GO" id="GO:0016757">
    <property type="term" value="F:glycosyltransferase activity"/>
    <property type="evidence" value="ECO:0007669"/>
    <property type="project" value="UniProtKB-KW"/>
</dbReference>
<proteinExistence type="predicted"/>
<dbReference type="PANTHER" id="PTHR45947:SF13">
    <property type="entry name" value="TRANSFERASE"/>
    <property type="match status" value="1"/>
</dbReference>
<dbReference type="PANTHER" id="PTHR45947">
    <property type="entry name" value="SULFOQUINOVOSYL TRANSFERASE SQD2"/>
    <property type="match status" value="1"/>
</dbReference>
<evidence type="ECO:0000259" key="2">
    <source>
        <dbReference type="Pfam" id="PF13579"/>
    </source>
</evidence>
<reference evidence="4" key="1">
    <citation type="journal article" date="2019" name="Int. J. Syst. Evol. Microbiol.">
        <title>The Global Catalogue of Microorganisms (GCM) 10K type strain sequencing project: providing services to taxonomists for standard genome sequencing and annotation.</title>
        <authorList>
            <consortium name="The Broad Institute Genomics Platform"/>
            <consortium name="The Broad Institute Genome Sequencing Center for Infectious Disease"/>
            <person name="Wu L."/>
            <person name="Ma J."/>
        </authorList>
    </citation>
    <scope>NUCLEOTIDE SEQUENCE [LARGE SCALE GENOMIC DNA]</scope>
    <source>
        <strain evidence="4">CGMCC 1.15053</strain>
    </source>
</reference>
<gene>
    <name evidence="3" type="ORF">ACFPQ6_14715</name>
</gene>
<dbReference type="InterPro" id="IPR028098">
    <property type="entry name" value="Glyco_trans_4-like_N"/>
</dbReference>
<organism evidence="3 4">
    <name type="scientific">Deinococcus petrolearius</name>
    <dbReference type="NCBI Taxonomy" id="1751295"/>
    <lineage>
        <taxon>Bacteria</taxon>
        <taxon>Thermotogati</taxon>
        <taxon>Deinococcota</taxon>
        <taxon>Deinococci</taxon>
        <taxon>Deinococcales</taxon>
        <taxon>Deinococcaceae</taxon>
        <taxon>Deinococcus</taxon>
    </lineage>
</organism>